<gene>
    <name evidence="1" type="ORF">LOK49_LG08G01804</name>
</gene>
<dbReference type="Proteomes" id="UP001060215">
    <property type="component" value="Chromosome 9"/>
</dbReference>
<sequence length="97" mass="10630">MLGDGPFHSFSLSLSHKASPLSPTIYTSSHRHALFFSSSSSFLSSLPCLLPGHSAAASRRLPIVHLAGKSPFELSKNIFDLKSSELWMALRSMDLER</sequence>
<evidence type="ECO:0000313" key="1">
    <source>
        <dbReference type="EMBL" id="KAI8004545.1"/>
    </source>
</evidence>
<reference evidence="1 2" key="1">
    <citation type="journal article" date="2022" name="Plant J.">
        <title>Chromosome-level genome of Camellia lanceoleosa provides a valuable resource for understanding genome evolution and self-incompatibility.</title>
        <authorList>
            <person name="Gong W."/>
            <person name="Xiao S."/>
            <person name="Wang L."/>
            <person name="Liao Z."/>
            <person name="Chang Y."/>
            <person name="Mo W."/>
            <person name="Hu G."/>
            <person name="Li W."/>
            <person name="Zhao G."/>
            <person name="Zhu H."/>
            <person name="Hu X."/>
            <person name="Ji K."/>
            <person name="Xiang X."/>
            <person name="Song Q."/>
            <person name="Yuan D."/>
            <person name="Jin S."/>
            <person name="Zhang L."/>
        </authorList>
    </citation>
    <scope>NUCLEOTIDE SEQUENCE [LARGE SCALE GENOMIC DNA]</scope>
    <source>
        <strain evidence="1">SQ_2022a</strain>
    </source>
</reference>
<accession>A0ACC0GW57</accession>
<protein>
    <submittedName>
        <fullName evidence="1">Uncharacterized protein</fullName>
    </submittedName>
</protein>
<organism evidence="1 2">
    <name type="scientific">Camellia lanceoleosa</name>
    <dbReference type="NCBI Taxonomy" id="1840588"/>
    <lineage>
        <taxon>Eukaryota</taxon>
        <taxon>Viridiplantae</taxon>
        <taxon>Streptophyta</taxon>
        <taxon>Embryophyta</taxon>
        <taxon>Tracheophyta</taxon>
        <taxon>Spermatophyta</taxon>
        <taxon>Magnoliopsida</taxon>
        <taxon>eudicotyledons</taxon>
        <taxon>Gunneridae</taxon>
        <taxon>Pentapetalae</taxon>
        <taxon>asterids</taxon>
        <taxon>Ericales</taxon>
        <taxon>Theaceae</taxon>
        <taxon>Camellia</taxon>
    </lineage>
</organism>
<comment type="caution">
    <text evidence="1">The sequence shown here is derived from an EMBL/GenBank/DDBJ whole genome shotgun (WGS) entry which is preliminary data.</text>
</comment>
<evidence type="ECO:0000313" key="2">
    <source>
        <dbReference type="Proteomes" id="UP001060215"/>
    </source>
</evidence>
<proteinExistence type="predicted"/>
<dbReference type="EMBL" id="CM045766">
    <property type="protein sequence ID" value="KAI8004545.1"/>
    <property type="molecule type" value="Genomic_DNA"/>
</dbReference>
<name>A0ACC0GW57_9ERIC</name>
<keyword evidence="2" id="KW-1185">Reference proteome</keyword>